<gene>
    <name evidence="2" type="ORF">B0J11DRAFT_433940</name>
</gene>
<proteinExistence type="predicted"/>
<evidence type="ECO:0000256" key="1">
    <source>
        <dbReference type="SAM" id="MobiDB-lite"/>
    </source>
</evidence>
<feature type="region of interest" description="Disordered" evidence="1">
    <location>
        <begin position="1"/>
        <end position="244"/>
    </location>
</feature>
<keyword evidence="3" id="KW-1185">Reference proteome</keyword>
<feature type="compositionally biased region" description="Low complexity" evidence="1">
    <location>
        <begin position="1"/>
        <end position="25"/>
    </location>
</feature>
<dbReference type="Proteomes" id="UP000700596">
    <property type="component" value="Unassembled WGS sequence"/>
</dbReference>
<feature type="compositionally biased region" description="Low complexity" evidence="1">
    <location>
        <begin position="175"/>
        <end position="199"/>
    </location>
</feature>
<dbReference type="AlphaFoldDB" id="A0A9P9DU71"/>
<protein>
    <submittedName>
        <fullName evidence="2">Uncharacterized protein</fullName>
    </submittedName>
</protein>
<dbReference type="OrthoDB" id="14339at2759"/>
<dbReference type="PANTHER" id="PTHR37332:SF1">
    <property type="entry name" value="ELMO DOMAIN-CONTAINING PROTEIN"/>
    <property type="match status" value="1"/>
</dbReference>
<comment type="caution">
    <text evidence="2">The sequence shown here is derived from an EMBL/GenBank/DDBJ whole genome shotgun (WGS) entry which is preliminary data.</text>
</comment>
<evidence type="ECO:0000313" key="2">
    <source>
        <dbReference type="EMBL" id="KAH7125097.1"/>
    </source>
</evidence>
<dbReference type="PANTHER" id="PTHR37332">
    <property type="entry name" value="EXPRESSED PROTEIN"/>
    <property type="match status" value="1"/>
</dbReference>
<reference evidence="2" key="1">
    <citation type="journal article" date="2021" name="Nat. Commun.">
        <title>Genetic determinants of endophytism in the Arabidopsis root mycobiome.</title>
        <authorList>
            <person name="Mesny F."/>
            <person name="Miyauchi S."/>
            <person name="Thiergart T."/>
            <person name="Pickel B."/>
            <person name="Atanasova L."/>
            <person name="Karlsson M."/>
            <person name="Huettel B."/>
            <person name="Barry K.W."/>
            <person name="Haridas S."/>
            <person name="Chen C."/>
            <person name="Bauer D."/>
            <person name="Andreopoulos W."/>
            <person name="Pangilinan J."/>
            <person name="LaButti K."/>
            <person name="Riley R."/>
            <person name="Lipzen A."/>
            <person name="Clum A."/>
            <person name="Drula E."/>
            <person name="Henrissat B."/>
            <person name="Kohler A."/>
            <person name="Grigoriev I.V."/>
            <person name="Martin F.M."/>
            <person name="Hacquard S."/>
        </authorList>
    </citation>
    <scope>NUCLEOTIDE SEQUENCE</scope>
    <source>
        <strain evidence="2">MPI-CAGE-CH-0243</strain>
    </source>
</reference>
<feature type="region of interest" description="Disordered" evidence="1">
    <location>
        <begin position="415"/>
        <end position="435"/>
    </location>
</feature>
<name>A0A9P9DU71_9PLEO</name>
<dbReference type="EMBL" id="JAGMWT010000007">
    <property type="protein sequence ID" value="KAH7125097.1"/>
    <property type="molecule type" value="Genomic_DNA"/>
</dbReference>
<feature type="compositionally biased region" description="Low complexity" evidence="1">
    <location>
        <begin position="43"/>
        <end position="60"/>
    </location>
</feature>
<sequence length="560" mass="60258">MAEQANSTSTSTTANSNSSNTTSSSGSIFTRRPSFFGGKNKASRTASAAATAAAASSSTTNLNNPRASPHPPYTNHHHHYHHSRTSTPPQAILPPSSNTSMQHQQQQTSPPRRKHSARHSISSSVADIGTTLRRSRSASLRTNNSSGSGTPSSSHKRTPSATLALSFSPEKNVVSSSSSNNNNPSSSATAASTSSSSSSRPNLSIATFSRKQKSSDNVRTDAASKQVYEKSPLSAVDNPKTPFGMNVPLRVNPNQKETQMLTRQQSNLAVSYNGSIPGAAPISLPLPNGSNPHVIFQHVHELASKRISTLDYLRKAHEGRIYWFNTLLFAKQDLTRLPSFTPRNLARRATNYLLLGFSLPTILDLNASSPTDYLKALNALLLEFEQYQSMHPSDGSTPSSLSRGRIPQMFKRNNLMGGKSRRSSSAANDFPLLTPQNSLTEPLSAIEPTADDMLLPNESYTYLQTPSIPFDPDFFSTFATLCDVLIDCYTKILSLLNTPEAIVHAGGGVPSLVGDLFNKADTRVRKIILGGMVKEFEEQCRAGVRGEVGGVGKVVLGGLM</sequence>
<feature type="compositionally biased region" description="Polar residues" evidence="1">
    <location>
        <begin position="95"/>
        <end position="110"/>
    </location>
</feature>
<feature type="compositionally biased region" description="Basic residues" evidence="1">
    <location>
        <begin position="75"/>
        <end position="84"/>
    </location>
</feature>
<feature type="compositionally biased region" description="Low complexity" evidence="1">
    <location>
        <begin position="137"/>
        <end position="153"/>
    </location>
</feature>
<organism evidence="2 3">
    <name type="scientific">Dendryphion nanum</name>
    <dbReference type="NCBI Taxonomy" id="256645"/>
    <lineage>
        <taxon>Eukaryota</taxon>
        <taxon>Fungi</taxon>
        <taxon>Dikarya</taxon>
        <taxon>Ascomycota</taxon>
        <taxon>Pezizomycotina</taxon>
        <taxon>Dothideomycetes</taxon>
        <taxon>Pleosporomycetidae</taxon>
        <taxon>Pleosporales</taxon>
        <taxon>Torulaceae</taxon>
        <taxon>Dendryphion</taxon>
    </lineage>
</organism>
<accession>A0A9P9DU71</accession>
<evidence type="ECO:0000313" key="3">
    <source>
        <dbReference type="Proteomes" id="UP000700596"/>
    </source>
</evidence>
<feature type="compositionally biased region" description="Polar residues" evidence="1">
    <location>
        <begin position="200"/>
        <end position="209"/>
    </location>
</feature>